<dbReference type="Proteomes" id="UP001172457">
    <property type="component" value="Chromosome 5"/>
</dbReference>
<feature type="compositionally biased region" description="Polar residues" evidence="1">
    <location>
        <begin position="615"/>
        <end position="629"/>
    </location>
</feature>
<dbReference type="GO" id="GO:0003682">
    <property type="term" value="F:chromatin binding"/>
    <property type="evidence" value="ECO:0007669"/>
    <property type="project" value="InterPro"/>
</dbReference>
<dbReference type="AlphaFoldDB" id="A0AA38WDF8"/>
<evidence type="ECO:0000313" key="3">
    <source>
        <dbReference type="EMBL" id="KAJ9548075.1"/>
    </source>
</evidence>
<sequence length="629" mass="68527">MAANTDAIGPDSGDLELEAMRKEDSSWHPCQVHFSGVFLRTSYHPNKCLYLSVCDNVTSLICSPDDAALIIKYGNNGSQESLVSEKEALMRVRARSLPLQDDDCVHIKPGELVVVNQNSQPEGGFFDAEVEKVLRVRHSKRTPCRCSFLIRWLNQDLNGGSITVPSSSVMRLANKSINDHPEISAFMDEMLLINSDFSSMSPQLTVVNPIDLELHDLLEKQIEGIRNSVHSSKKKIRDEILGLEGTDISVPDVKEPETEISTDKSRLRRSTRSKEDPQIKIPSSPAIPSPSTEELPDNKSPLNPLAARAALASMMSKLPQSLEISLDEEAKNGLTDLEGKALKSSILAHSSSSSGIDDFFDKLSSEAEVTTKPSRVVKKPLFSGHSKAEDSDFSTNVTQVTQDHKTNTEIRTRSTRATVKKVKGTPDGNILSVTTNRRLTRSALGREGETVTIETVSVVEKHIPSRCEEHITSDHKVKADGSQTSKKYISKMEEGNKGIKIAGSTCTADTKNSSNARRLTRSMLNKEAENIKTETTKESSDDGFPRNDGILGVKTLKTTKAVSSPFSADISVSPAEGNKRRVMSGGAITSEKTDSKSIDASVDLLTERSNKKRNTSGGASATQDSEGTS</sequence>
<dbReference type="PANTHER" id="PTHR33827:SF9">
    <property type="entry name" value="SAWADEE DOMAIN-CONTAINING PROTEIN"/>
    <property type="match status" value="1"/>
</dbReference>
<feature type="region of interest" description="Disordered" evidence="1">
    <location>
        <begin position="252"/>
        <end position="302"/>
    </location>
</feature>
<protein>
    <recommendedName>
        <fullName evidence="2">SAWADEE domain-containing protein</fullName>
    </recommendedName>
</protein>
<dbReference type="InterPro" id="IPR032001">
    <property type="entry name" value="SAWADEE_dom"/>
</dbReference>
<dbReference type="Pfam" id="PF16719">
    <property type="entry name" value="SAWADEE"/>
    <property type="match status" value="1"/>
</dbReference>
<feature type="compositionally biased region" description="Basic and acidic residues" evidence="1">
    <location>
        <begin position="252"/>
        <end position="265"/>
    </location>
</feature>
<feature type="domain" description="SAWADEE" evidence="2">
    <location>
        <begin position="14"/>
        <end position="168"/>
    </location>
</feature>
<name>A0AA38WDF8_9ASTR</name>
<gene>
    <name evidence="3" type="ORF">OSB04_020618</name>
</gene>
<evidence type="ECO:0000256" key="1">
    <source>
        <dbReference type="SAM" id="MobiDB-lite"/>
    </source>
</evidence>
<organism evidence="3 4">
    <name type="scientific">Centaurea solstitialis</name>
    <name type="common">yellow star-thistle</name>
    <dbReference type="NCBI Taxonomy" id="347529"/>
    <lineage>
        <taxon>Eukaryota</taxon>
        <taxon>Viridiplantae</taxon>
        <taxon>Streptophyta</taxon>
        <taxon>Embryophyta</taxon>
        <taxon>Tracheophyta</taxon>
        <taxon>Spermatophyta</taxon>
        <taxon>Magnoliopsida</taxon>
        <taxon>eudicotyledons</taxon>
        <taxon>Gunneridae</taxon>
        <taxon>Pentapetalae</taxon>
        <taxon>asterids</taxon>
        <taxon>campanulids</taxon>
        <taxon>Asterales</taxon>
        <taxon>Asteraceae</taxon>
        <taxon>Carduoideae</taxon>
        <taxon>Cardueae</taxon>
        <taxon>Centaureinae</taxon>
        <taxon>Centaurea</taxon>
    </lineage>
</organism>
<proteinExistence type="predicted"/>
<keyword evidence="4" id="KW-1185">Reference proteome</keyword>
<feature type="region of interest" description="Disordered" evidence="1">
    <location>
        <begin position="575"/>
        <end position="629"/>
    </location>
</feature>
<reference evidence="3" key="1">
    <citation type="submission" date="2023-03" db="EMBL/GenBank/DDBJ databases">
        <title>Chromosome-scale reference genome and RAD-based genetic map of yellow starthistle (Centaurea solstitialis) reveal putative structural variation and QTLs associated with invader traits.</title>
        <authorList>
            <person name="Reatini B."/>
            <person name="Cang F.A."/>
            <person name="Jiang Q."/>
            <person name="Mckibben M.T.W."/>
            <person name="Barker M.S."/>
            <person name="Rieseberg L.H."/>
            <person name="Dlugosch K.M."/>
        </authorList>
    </citation>
    <scope>NUCLEOTIDE SEQUENCE</scope>
    <source>
        <strain evidence="3">CAN-66</strain>
        <tissue evidence="3">Leaf</tissue>
    </source>
</reference>
<dbReference type="EMBL" id="JARYMX010000005">
    <property type="protein sequence ID" value="KAJ9548075.1"/>
    <property type="molecule type" value="Genomic_DNA"/>
</dbReference>
<feature type="compositionally biased region" description="Low complexity" evidence="1">
    <location>
        <begin position="281"/>
        <end position="291"/>
    </location>
</feature>
<comment type="caution">
    <text evidence="3">The sequence shown here is derived from an EMBL/GenBank/DDBJ whole genome shotgun (WGS) entry which is preliminary data.</text>
</comment>
<dbReference type="InterPro" id="IPR039276">
    <property type="entry name" value="SHH1/2"/>
</dbReference>
<accession>A0AA38WDF8</accession>
<dbReference type="PANTHER" id="PTHR33827">
    <property type="entry name" value="PROTEIN SAWADEE HOMEODOMAIN HOMOLOG 2"/>
    <property type="match status" value="1"/>
</dbReference>
<evidence type="ECO:0000259" key="2">
    <source>
        <dbReference type="Pfam" id="PF16719"/>
    </source>
</evidence>
<evidence type="ECO:0000313" key="4">
    <source>
        <dbReference type="Proteomes" id="UP001172457"/>
    </source>
</evidence>
<dbReference type="Gene3D" id="2.30.30.140">
    <property type="match status" value="1"/>
</dbReference>